<dbReference type="SMART" id="SM00670">
    <property type="entry name" value="PINc"/>
    <property type="match status" value="1"/>
</dbReference>
<dbReference type="SUPFAM" id="SSF88723">
    <property type="entry name" value="PIN domain-like"/>
    <property type="match status" value="1"/>
</dbReference>
<dbReference type="AlphaFoldDB" id="A0A3R9PEE0"/>
<protein>
    <submittedName>
        <fullName evidence="2">Type II toxin-antitoxin system VapC family toxin</fullName>
    </submittedName>
</protein>
<evidence type="ECO:0000313" key="2">
    <source>
        <dbReference type="EMBL" id="RSN69661.1"/>
    </source>
</evidence>
<evidence type="ECO:0000313" key="3">
    <source>
        <dbReference type="Proteomes" id="UP000278149"/>
    </source>
</evidence>
<dbReference type="PANTHER" id="PTHR39664:SF2">
    <property type="entry name" value="NUCLEIC ACID-BINDING PROTEIN, CONTAINING PIN DOMAIN-RELATED"/>
    <property type="match status" value="1"/>
</dbReference>
<comment type="caution">
    <text evidence="2">The sequence shown here is derived from an EMBL/GenBank/DDBJ whole genome shotgun (WGS) entry which is preliminary data.</text>
</comment>
<dbReference type="CDD" id="cd18684">
    <property type="entry name" value="PIN_VapC-like"/>
    <property type="match status" value="1"/>
</dbReference>
<name>A0A3R9PEE0_9CREN</name>
<dbReference type="Pfam" id="PF01850">
    <property type="entry name" value="PIN"/>
    <property type="match status" value="1"/>
</dbReference>
<dbReference type="InterPro" id="IPR029060">
    <property type="entry name" value="PIN-like_dom_sf"/>
</dbReference>
<reference evidence="2 3" key="1">
    <citation type="submission" date="2018-10" db="EMBL/GenBank/DDBJ databases">
        <title>Co-occurring genomic capacity for anaerobic methane metabolism and dissimilatory sulfite reduction discovered in the Korarchaeota.</title>
        <authorList>
            <person name="Mckay L.J."/>
            <person name="Dlakic M."/>
            <person name="Fields M.W."/>
            <person name="Delmont T.O."/>
            <person name="Eren A.M."/>
            <person name="Jay Z.J."/>
            <person name="Klingelsmith K.B."/>
            <person name="Rusch D.B."/>
            <person name="Inskeep W.P."/>
        </authorList>
    </citation>
    <scope>NUCLEOTIDE SEQUENCE [LARGE SCALE GENOMIC DNA]</scope>
    <source>
        <strain evidence="2 3">WS</strain>
    </source>
</reference>
<dbReference type="InterPro" id="IPR002716">
    <property type="entry name" value="PIN_dom"/>
</dbReference>
<organism evidence="2 3">
    <name type="scientific">Candidatus Korarchaeum cryptofilum</name>
    <dbReference type="NCBI Taxonomy" id="498846"/>
    <lineage>
        <taxon>Archaea</taxon>
        <taxon>Thermoproteota</taxon>
        <taxon>Candidatus Korarchaeia</taxon>
        <taxon>Candidatus Korarchaeales</taxon>
        <taxon>Candidatus Korarchaeaceae</taxon>
        <taxon>Candidatus Korarchaeum</taxon>
    </lineage>
</organism>
<dbReference type="EMBL" id="RCOR01000018">
    <property type="protein sequence ID" value="RSN69661.1"/>
    <property type="molecule type" value="Genomic_DNA"/>
</dbReference>
<feature type="domain" description="PIN" evidence="1">
    <location>
        <begin position="16"/>
        <end position="133"/>
    </location>
</feature>
<gene>
    <name evidence="2" type="ORF">D9Q81_03425</name>
</gene>
<dbReference type="Proteomes" id="UP000278149">
    <property type="component" value="Unassembled WGS sequence"/>
</dbReference>
<accession>A0A3R9PEE0</accession>
<proteinExistence type="predicted"/>
<dbReference type="PANTHER" id="PTHR39664">
    <property type="match status" value="1"/>
</dbReference>
<sequence length="148" mass="17293">MGRYRLYDKEGGSRLRRAIIDTNVLIFAHFKDTKYHEEARRILSSLEEWVIPFIVFVELFWFTRGAGLDEKSRKNLLLSLLMNRRVKVSNNEPEDLIESAMLEDPLEFEDELILQQAEREGLPIVTFDNSLAERAKKRGISVITYSSK</sequence>
<evidence type="ECO:0000259" key="1">
    <source>
        <dbReference type="SMART" id="SM00670"/>
    </source>
</evidence>
<dbReference type="Gene3D" id="3.40.50.1010">
    <property type="entry name" value="5'-nuclease"/>
    <property type="match status" value="1"/>
</dbReference>